<dbReference type="RefSeq" id="XP_043180618.1">
    <property type="nucleotide sequence ID" value="XM_043329172.1"/>
</dbReference>
<dbReference type="EMBL" id="CP059662">
    <property type="protein sequence ID" value="QRW20381.1"/>
    <property type="molecule type" value="Genomic_DNA"/>
</dbReference>
<dbReference type="AlphaFoldDB" id="A0A8H8SVV9"/>
<evidence type="ECO:0000313" key="4">
    <source>
        <dbReference type="Proteomes" id="UP000650533"/>
    </source>
</evidence>
<feature type="region of interest" description="Disordered" evidence="1">
    <location>
        <begin position="290"/>
        <end position="314"/>
    </location>
</feature>
<reference evidence="3" key="1">
    <citation type="submission" date="2020-05" db="EMBL/GenBank/DDBJ databases">
        <title>Evolutionary and genomic comparisons of hybrid uninucleate and nonhybrid Rhizoctonia fungi.</title>
        <authorList>
            <person name="Li C."/>
            <person name="Chen X."/>
        </authorList>
    </citation>
    <scope>NUCLEOTIDE SEQUENCE</scope>
    <source>
        <strain evidence="3">AG-1 IA</strain>
    </source>
</reference>
<gene>
    <name evidence="3" type="ORF">RhiXN_09356</name>
</gene>
<evidence type="ECO:0000313" key="3">
    <source>
        <dbReference type="EMBL" id="QRW20381.1"/>
    </source>
</evidence>
<name>A0A8H8SVV9_9AGAM</name>
<dbReference type="InterPro" id="IPR045341">
    <property type="entry name" value="DUF6532"/>
</dbReference>
<evidence type="ECO:0000256" key="1">
    <source>
        <dbReference type="SAM" id="MobiDB-lite"/>
    </source>
</evidence>
<dbReference type="Pfam" id="PF20149">
    <property type="entry name" value="DUF6532"/>
    <property type="match status" value="1"/>
</dbReference>
<sequence length="460" mass="53601">MLVCGMYETDIDVLDKRRVKAWETACGKFKKSIDNYPFKLSHMQNMNDRLVSWRTHAANYVRDKAAAKYFPKTNPMTSNELKAHIEWLKARGLHAKPDSAPGEGYFQHPLIQTCMEEMVFQFKKDIGVQFPDLFWQPSAELICFFCAILQFVVEEREIGKTGKADLKFKTQQKAYNTHLTSHGVWLERARPRWALIQKQLFLCGLKFSDNPDPAELAAWEEEMAELTSKKHKDPEGWGGLDYDEASGQDQLENANKLEQPLVHTNKVMRSAFDNSIQEQAHYREDFGLQGSTSCTYREDHPYRPDTNNRGYRPDQNENLCGPVPLDNCECIPALDGYWQRHNNSDNRPRYSNRRQDYNRFQPRYNNRELSLENHERSNYSTGHQPNNVYTRTRQDRDEYAHFNQIEDCPPNLYWDFGIKPTSGSNYGDDHDENGDAHGTPKRMIETSFGEDYPAEFNGEY</sequence>
<dbReference type="GeneID" id="67031635"/>
<dbReference type="Proteomes" id="UP000650533">
    <property type="component" value="Chromosome 5"/>
</dbReference>
<accession>A0A8H8SVV9</accession>
<dbReference type="KEGG" id="rsx:RhiXN_09356"/>
<evidence type="ECO:0000259" key="2">
    <source>
        <dbReference type="Pfam" id="PF20149"/>
    </source>
</evidence>
<feature type="domain" description="DUF6532" evidence="2">
    <location>
        <begin position="15"/>
        <end position="182"/>
    </location>
</feature>
<proteinExistence type="predicted"/>
<organism evidence="3 4">
    <name type="scientific">Rhizoctonia solani</name>
    <dbReference type="NCBI Taxonomy" id="456999"/>
    <lineage>
        <taxon>Eukaryota</taxon>
        <taxon>Fungi</taxon>
        <taxon>Dikarya</taxon>
        <taxon>Basidiomycota</taxon>
        <taxon>Agaricomycotina</taxon>
        <taxon>Agaricomycetes</taxon>
        <taxon>Cantharellales</taxon>
        <taxon>Ceratobasidiaceae</taxon>
        <taxon>Rhizoctonia</taxon>
    </lineage>
</organism>
<feature type="region of interest" description="Disordered" evidence="1">
    <location>
        <begin position="424"/>
        <end position="460"/>
    </location>
</feature>
<protein>
    <recommendedName>
        <fullName evidence="2">DUF6532 domain-containing protein</fullName>
    </recommendedName>
</protein>